<dbReference type="Proteomes" id="UP000307440">
    <property type="component" value="Unassembled WGS sequence"/>
</dbReference>
<dbReference type="STRING" id="230819.A0A5C3KCX4"/>
<dbReference type="InterPro" id="IPR027417">
    <property type="entry name" value="P-loop_NTPase"/>
</dbReference>
<dbReference type="EMBL" id="ML210465">
    <property type="protein sequence ID" value="TFK17768.1"/>
    <property type="molecule type" value="Genomic_DNA"/>
</dbReference>
<name>A0A5C3KCX4_COPMA</name>
<accession>A0A5C3KCX4</accession>
<evidence type="ECO:0000313" key="4">
    <source>
        <dbReference type="EMBL" id="TFK17768.1"/>
    </source>
</evidence>
<organism evidence="4 5">
    <name type="scientific">Coprinopsis marcescibilis</name>
    <name type="common">Agaric fungus</name>
    <name type="synonym">Psathyrella marcescibilis</name>
    <dbReference type="NCBI Taxonomy" id="230819"/>
    <lineage>
        <taxon>Eukaryota</taxon>
        <taxon>Fungi</taxon>
        <taxon>Dikarya</taxon>
        <taxon>Basidiomycota</taxon>
        <taxon>Agaricomycotina</taxon>
        <taxon>Agaricomycetes</taxon>
        <taxon>Agaricomycetidae</taxon>
        <taxon>Agaricales</taxon>
        <taxon>Agaricineae</taxon>
        <taxon>Psathyrellaceae</taxon>
        <taxon>Coprinopsis</taxon>
    </lineage>
</organism>
<dbReference type="AlphaFoldDB" id="A0A5C3KCX4"/>
<dbReference type="InterPro" id="IPR056884">
    <property type="entry name" value="NPHP3-like_N"/>
</dbReference>
<proteinExistence type="predicted"/>
<dbReference type="PANTHER" id="PTHR10039:SF14">
    <property type="entry name" value="NACHT DOMAIN-CONTAINING PROTEIN"/>
    <property type="match status" value="1"/>
</dbReference>
<feature type="region of interest" description="Disordered" evidence="2">
    <location>
        <begin position="1"/>
        <end position="40"/>
    </location>
</feature>
<dbReference type="Gene3D" id="1.25.40.10">
    <property type="entry name" value="Tetratricopeptide repeat domain"/>
    <property type="match status" value="3"/>
</dbReference>
<dbReference type="Pfam" id="PF13374">
    <property type="entry name" value="TPR_10"/>
    <property type="match status" value="2"/>
</dbReference>
<protein>
    <recommendedName>
        <fullName evidence="3">Nephrocystin 3-like N-terminal domain-containing protein</fullName>
    </recommendedName>
</protein>
<dbReference type="SUPFAM" id="SSF48452">
    <property type="entry name" value="TPR-like"/>
    <property type="match status" value="2"/>
</dbReference>
<gene>
    <name evidence="4" type="ORF">FA15DRAFT_308096</name>
</gene>
<feature type="domain" description="Nephrocystin 3-like N-terminal" evidence="3">
    <location>
        <begin position="252"/>
        <end position="396"/>
    </location>
</feature>
<sequence length="1221" mass="134675">MWLGKRKTLHTTGSDDGGTMAGSIRVPTRSDASGKGIGTPIPNTVAARRVSLRRLILRWAIRSSSLINHHPRIQAGFQFKAEGCPARMKKIFKNLRGDRLKREKLGQSSEVESLPGGADAQHDETTNHSALVLRGHNQIVPGFPTSDILNRERLAEKLSVAKLSVENVSTASAFTGASNITLDNVQVNTIGRDMYTTVHIHHGSGNGMNVQEALGYLPNPRGSSWDPAHGCLAGTRMQHLEEIYSWISVQAGPTSAGSFVVADAAGSGKSALLHTTCQHLHKQGLLLAGFFFDKNGKHGTTANLFATIVRGLCAVHHSVKLRIAELISDDNTLAIAPITRQFEELILQVCPLLPPNRIYVVAIDALDEGYDVGLLKFLRDSVTRLPPSFRFILTTRPEKRILQYLENQPHIHMSSRSLTGESSLLDLDVYIRSRVAESSFASDVTPELIEGLVNKSEGVFLWAATVLNFLEEAYDPIAELRDIVCNNSDAWREDKDATKKLDSLYARILSGLRWSDKRFVAMYQAVVGGIVTVKKPLSARGLAELYRSEGVTMDDVVKICGFIRPLLRISDLKDPTKPIRVVHLSVQEYLTDRAPTVYRLSPDDQNFTICKVLFGTIQASLTSPTTPVLGYSTSIAMSDDIASHIPTLPKLFKQDMPEHLWYSYSFLCDHVLETAHPNFGQSDLTLIRDVIFVNSRALLEVTAAMGAVVDFGVLENWAWAGIFGEPENLDYSLLRGSVQSLHAVSLCLFEADRRQEAHRILFDAIDLYNTILDSGCNDPDFKMDMAHSLHLLAQYLAKLGRADNAVRHIQEAVRITRQLAEADSPRFEPVLFQFIRSSASFLADASLLDEALEVCKEAVDFHRRSGVDNPAELARSLLQLAATHFSAGRDDDALEVAGEAVQLLRRLAEEDLVGYGLQLAVALSDSYCVYLGFDDPARIVVMEEALSVQRRLMGEDMARFAPSLTASLGLYACDLTILDRHAEALKTNEEAVGVQRRLVGDMKDCDRRHLERLSSLLGDLSASYSTQGRGHDAVKTAREKLEIARTICQGDRSILEDEGLGRAEVANEFMWSQGCLAFSLTVYARFLSEVGRLEEAIESSQDALAIFRQKAAAKDSSSTDQHELAFGLRTLAGHMGASKRYEEAVILAKEEVELHRDVLVAERLDMLKAALGVDDVPASIEDIKPPDSYGEACLKVYLDSALDLAHSQDRYVHLLRQMGGT</sequence>
<evidence type="ECO:0000256" key="1">
    <source>
        <dbReference type="ARBA" id="ARBA00022737"/>
    </source>
</evidence>
<reference evidence="4 5" key="1">
    <citation type="journal article" date="2019" name="Nat. Ecol. Evol.">
        <title>Megaphylogeny resolves global patterns of mushroom evolution.</title>
        <authorList>
            <person name="Varga T."/>
            <person name="Krizsan K."/>
            <person name="Foldi C."/>
            <person name="Dima B."/>
            <person name="Sanchez-Garcia M."/>
            <person name="Sanchez-Ramirez S."/>
            <person name="Szollosi G.J."/>
            <person name="Szarkandi J.G."/>
            <person name="Papp V."/>
            <person name="Albert L."/>
            <person name="Andreopoulos W."/>
            <person name="Angelini C."/>
            <person name="Antonin V."/>
            <person name="Barry K.W."/>
            <person name="Bougher N.L."/>
            <person name="Buchanan P."/>
            <person name="Buyck B."/>
            <person name="Bense V."/>
            <person name="Catcheside P."/>
            <person name="Chovatia M."/>
            <person name="Cooper J."/>
            <person name="Damon W."/>
            <person name="Desjardin D."/>
            <person name="Finy P."/>
            <person name="Geml J."/>
            <person name="Haridas S."/>
            <person name="Hughes K."/>
            <person name="Justo A."/>
            <person name="Karasinski D."/>
            <person name="Kautmanova I."/>
            <person name="Kiss B."/>
            <person name="Kocsube S."/>
            <person name="Kotiranta H."/>
            <person name="LaButti K.M."/>
            <person name="Lechner B.E."/>
            <person name="Liimatainen K."/>
            <person name="Lipzen A."/>
            <person name="Lukacs Z."/>
            <person name="Mihaltcheva S."/>
            <person name="Morgado L.N."/>
            <person name="Niskanen T."/>
            <person name="Noordeloos M.E."/>
            <person name="Ohm R.A."/>
            <person name="Ortiz-Santana B."/>
            <person name="Ovrebo C."/>
            <person name="Racz N."/>
            <person name="Riley R."/>
            <person name="Savchenko A."/>
            <person name="Shiryaev A."/>
            <person name="Soop K."/>
            <person name="Spirin V."/>
            <person name="Szebenyi C."/>
            <person name="Tomsovsky M."/>
            <person name="Tulloss R.E."/>
            <person name="Uehling J."/>
            <person name="Grigoriev I.V."/>
            <person name="Vagvolgyi C."/>
            <person name="Papp T."/>
            <person name="Martin F.M."/>
            <person name="Miettinen O."/>
            <person name="Hibbett D.S."/>
            <person name="Nagy L.G."/>
        </authorList>
    </citation>
    <scope>NUCLEOTIDE SEQUENCE [LARGE SCALE GENOMIC DNA]</scope>
    <source>
        <strain evidence="4 5">CBS 121175</strain>
    </source>
</reference>
<dbReference type="OrthoDB" id="3038309at2759"/>
<dbReference type="SUPFAM" id="SSF52540">
    <property type="entry name" value="P-loop containing nucleoside triphosphate hydrolases"/>
    <property type="match status" value="1"/>
</dbReference>
<dbReference type="Pfam" id="PF24883">
    <property type="entry name" value="NPHP3_N"/>
    <property type="match status" value="1"/>
</dbReference>
<feature type="region of interest" description="Disordered" evidence="2">
    <location>
        <begin position="103"/>
        <end position="123"/>
    </location>
</feature>
<dbReference type="InterPro" id="IPR011990">
    <property type="entry name" value="TPR-like_helical_dom_sf"/>
</dbReference>
<evidence type="ECO:0000259" key="3">
    <source>
        <dbReference type="Pfam" id="PF24883"/>
    </source>
</evidence>
<evidence type="ECO:0000313" key="5">
    <source>
        <dbReference type="Proteomes" id="UP000307440"/>
    </source>
</evidence>
<evidence type="ECO:0000256" key="2">
    <source>
        <dbReference type="SAM" id="MobiDB-lite"/>
    </source>
</evidence>
<dbReference type="PANTHER" id="PTHR10039">
    <property type="entry name" value="AMELOGENIN"/>
    <property type="match status" value="1"/>
</dbReference>
<keyword evidence="1" id="KW-0677">Repeat</keyword>
<keyword evidence="5" id="KW-1185">Reference proteome</keyword>